<dbReference type="Pfam" id="PF17651">
    <property type="entry name" value="Raco_middle"/>
    <property type="match status" value="2"/>
</dbReference>
<dbReference type="PANTHER" id="PTHR42895">
    <property type="entry name" value="IRON-SULFUR CLUSTER-BINDING PROTEIN-RELATED"/>
    <property type="match status" value="1"/>
</dbReference>
<dbReference type="InterPro" id="IPR041414">
    <property type="entry name" value="Raco-like_middle"/>
</dbReference>
<gene>
    <name evidence="3" type="ORF">D5281_07720</name>
</gene>
<dbReference type="InterPro" id="IPR042259">
    <property type="entry name" value="Raco-like_middle_sf"/>
</dbReference>
<keyword evidence="4" id="KW-1185">Reference proteome</keyword>
<feature type="domain" description="RACo-like middle region" evidence="2">
    <location>
        <begin position="47"/>
        <end position="122"/>
    </location>
</feature>
<accession>A0A9X5GQR2</accession>
<evidence type="ECO:0000259" key="1">
    <source>
        <dbReference type="Pfam" id="PF14574"/>
    </source>
</evidence>
<dbReference type="Gene3D" id="3.30.420.480">
    <property type="entry name" value="Domain of unknown function (DUF4445)"/>
    <property type="match status" value="1"/>
</dbReference>
<dbReference type="EMBL" id="QZDT01000008">
    <property type="protein sequence ID" value="NBJ92483.1"/>
    <property type="molecule type" value="Genomic_DNA"/>
</dbReference>
<evidence type="ECO:0000313" key="3">
    <source>
        <dbReference type="EMBL" id="NBJ92483.1"/>
    </source>
</evidence>
<protein>
    <submittedName>
        <fullName evidence="3">DUF4445 domain-containing protein</fullName>
    </submittedName>
</protein>
<feature type="domain" description="RACo-like middle region" evidence="2">
    <location>
        <begin position="156"/>
        <end position="229"/>
    </location>
</feature>
<evidence type="ECO:0000313" key="4">
    <source>
        <dbReference type="Proteomes" id="UP001154420"/>
    </source>
</evidence>
<comment type="caution">
    <text evidence="3">The sequence shown here is derived from an EMBL/GenBank/DDBJ whole genome shotgun (WGS) entry which is preliminary data.</text>
</comment>
<dbReference type="RefSeq" id="WP_160559568.1">
    <property type="nucleotide sequence ID" value="NZ_QZDT01000008.1"/>
</dbReference>
<dbReference type="PANTHER" id="PTHR42895:SF1">
    <property type="entry name" value="IRON-SULFUR CLUSTER PROTEIN"/>
    <property type="match status" value="1"/>
</dbReference>
<dbReference type="InterPro" id="IPR052911">
    <property type="entry name" value="Corrinoid_activation_enz"/>
</dbReference>
<name>A0A9X5GQR2_9FIRM</name>
<proteinExistence type="predicted"/>
<dbReference type="InterPro" id="IPR027980">
    <property type="entry name" value="RACo_C"/>
</dbReference>
<sequence length="498" mass="54293">MEGLKNKCPGCKRISCNGCGIFQKLNTNKQAKIQFPESFQIEHGTGLGISFDVGTTTVAGMLWDLEQGSLLGVETGANPQAAFGADVISRIKAAVEQEDSLHRMQELLVKKLDEMALRMVRQLCTEDWPGAEDWFYKKNRSETVDGQEIRGEKGKACIRKVSVVGNTAMCEIFMGIKPVKLSGAPFTPDYRNRIFLEGKKLGFHFLQDAVFTVLPPIGGYVGADALAVYSYVNQAEQNRRILAVDIGTNGEIILEYDGEKYACSAAAGPALEGGAISCGMRAAKGAIDMVALNGSFPVQDIVCRVIGGGPAVGICGSGLIDGVALLCKVGVIDRTGYMRSRQEAKNAGVSEKICRRIDERNEKRRFLLTDERAPVYLEAEDVRQLQLSVSAIRSGMEILLGKVNRKASELDRLYLAGAFGCYIEIESGIAIGLFPDIPRELFFQAGNLAGTGAAMALLSEKTLERMEQESSKITHVELAEEDVFRELFLKHMSLRALP</sequence>
<dbReference type="Pfam" id="PF14574">
    <property type="entry name" value="RACo_C_ter"/>
    <property type="match status" value="1"/>
</dbReference>
<dbReference type="AlphaFoldDB" id="A0A9X5GQR2"/>
<reference evidence="3" key="1">
    <citation type="submission" date="2018-09" db="EMBL/GenBank/DDBJ databases">
        <title>Murine metabolic-syndrome-specific gut microbial biobank.</title>
        <authorList>
            <person name="Liu C."/>
        </authorList>
    </citation>
    <scope>NUCLEOTIDE SEQUENCE</scope>
    <source>
        <strain evidence="3">D42-62</strain>
    </source>
</reference>
<dbReference type="Proteomes" id="UP001154420">
    <property type="component" value="Unassembled WGS sequence"/>
</dbReference>
<dbReference type="OrthoDB" id="9810588at2"/>
<feature type="domain" description="RACo C-terminal" evidence="1">
    <location>
        <begin position="241"/>
        <end position="494"/>
    </location>
</feature>
<evidence type="ECO:0000259" key="2">
    <source>
        <dbReference type="Pfam" id="PF17651"/>
    </source>
</evidence>
<organism evidence="3 4">
    <name type="scientific">Parablautia muri</name>
    <dbReference type="NCBI Taxonomy" id="2320879"/>
    <lineage>
        <taxon>Bacteria</taxon>
        <taxon>Bacillati</taxon>
        <taxon>Bacillota</taxon>
        <taxon>Clostridia</taxon>
        <taxon>Lachnospirales</taxon>
        <taxon>Lachnospiraceae</taxon>
        <taxon>Parablautia</taxon>
    </lineage>
</organism>